<dbReference type="GO" id="GO:0004134">
    <property type="term" value="F:4-alpha-glucanotransferase activity"/>
    <property type="evidence" value="ECO:0007669"/>
    <property type="project" value="InterPro"/>
</dbReference>
<evidence type="ECO:0000313" key="3">
    <source>
        <dbReference type="EMBL" id="GIJ51570.1"/>
    </source>
</evidence>
<sequence length="649" mass="69175">MVDDDSLPALRFGPQVCGALDHPAGGGSREWLVADGTGGYATGTVAGLRTRRYHGLLVVAGPDGSRTMGLTALDAALTLSSGAEVKLATHEWESGAHAPAGHRYLERFELVGGLPRWRWRIGEVVLERELAMLHGSPSLAVVHRLVSAPSAVTLSLTALVAWRPADEIRRAGDPPRVTQVADGVTVEDAFRLAGPGWRSRGEWWQGAFLREEMARGLPATEDLWCAGGFTTTLAPGEVAEVSAWAGDLSRRPPRATVVLGVARRRARAVVAAAKPTDRTDALLALAADQFVVKGPDVIAGYPWHGTWTRDSMASYEGLFLGTGRAVEGAALLHRQAGKIAGRRVDDVLAPEEGVDGPLWFVHAVDRHVHATGDTHLASELLGTLDAVIAGYEGPEHTFRAEVDPADNLLAIGHADAAATWMNARRDGLPVTPRDGKPVELNALWVNALSAVARLRERCGADAADLWSRHDLAHRSFGKRFGAPTGWLYDVVDAPPGAYPLGGDEHHDDPVLRPNQLFAYALPYAPIDPAEPRAVRAVGAALLTSLGLRSLAPSEYGYRGSYGGPEPDRDEAYHQGTVWPHLIGAYVDACRSAGLPSTGLLTGLETHLEEWGLGSISEVADGDAPHQAGGCPFSARSVAELIRARARLSR</sequence>
<dbReference type="Pfam" id="PF06202">
    <property type="entry name" value="GDE_C"/>
    <property type="match status" value="1"/>
</dbReference>
<dbReference type="InterPro" id="IPR032790">
    <property type="entry name" value="GDE_C"/>
</dbReference>
<dbReference type="AlphaFoldDB" id="A0A8J3YXG7"/>
<evidence type="ECO:0000313" key="4">
    <source>
        <dbReference type="Proteomes" id="UP000619260"/>
    </source>
</evidence>
<evidence type="ECO:0000259" key="2">
    <source>
        <dbReference type="Pfam" id="PF12439"/>
    </source>
</evidence>
<accession>A0A8J3YXG7</accession>
<dbReference type="InterPro" id="IPR012341">
    <property type="entry name" value="6hp_glycosidase-like_sf"/>
</dbReference>
<organism evidence="3 4">
    <name type="scientific">Virgisporangium aliadipatigenens</name>
    <dbReference type="NCBI Taxonomy" id="741659"/>
    <lineage>
        <taxon>Bacteria</taxon>
        <taxon>Bacillati</taxon>
        <taxon>Actinomycetota</taxon>
        <taxon>Actinomycetes</taxon>
        <taxon>Micromonosporales</taxon>
        <taxon>Micromonosporaceae</taxon>
        <taxon>Virgisporangium</taxon>
    </lineage>
</organism>
<dbReference type="SUPFAM" id="SSF48208">
    <property type="entry name" value="Six-hairpin glycosidases"/>
    <property type="match status" value="1"/>
</dbReference>
<dbReference type="InterPro" id="IPR024742">
    <property type="entry name" value="Glycogen_debranch_N"/>
</dbReference>
<dbReference type="Proteomes" id="UP000619260">
    <property type="component" value="Unassembled WGS sequence"/>
</dbReference>
<dbReference type="InterPro" id="IPR008928">
    <property type="entry name" value="6-hairpin_glycosidase_sf"/>
</dbReference>
<dbReference type="GO" id="GO:0004135">
    <property type="term" value="F:amylo-alpha-1,6-glucosidase activity"/>
    <property type="evidence" value="ECO:0007669"/>
    <property type="project" value="InterPro"/>
</dbReference>
<keyword evidence="4" id="KW-1185">Reference proteome</keyword>
<dbReference type="PANTHER" id="PTHR10569">
    <property type="entry name" value="GLYCOGEN DEBRANCHING ENZYME"/>
    <property type="match status" value="1"/>
</dbReference>
<feature type="domain" description="Glycogen debranching enzyme bacterial and archaeal type N-terminal" evidence="2">
    <location>
        <begin position="29"/>
        <end position="237"/>
    </location>
</feature>
<name>A0A8J3YXG7_9ACTN</name>
<dbReference type="GO" id="GO:0005980">
    <property type="term" value="P:glycogen catabolic process"/>
    <property type="evidence" value="ECO:0007669"/>
    <property type="project" value="InterPro"/>
</dbReference>
<comment type="caution">
    <text evidence="3">The sequence shown here is derived from an EMBL/GenBank/DDBJ whole genome shotgun (WGS) entry which is preliminary data.</text>
</comment>
<dbReference type="EMBL" id="BOPF01000050">
    <property type="protein sequence ID" value="GIJ51570.1"/>
    <property type="molecule type" value="Genomic_DNA"/>
</dbReference>
<dbReference type="Gene3D" id="1.50.10.10">
    <property type="match status" value="1"/>
</dbReference>
<dbReference type="PANTHER" id="PTHR10569:SF2">
    <property type="entry name" value="GLYCOGEN DEBRANCHING ENZYME"/>
    <property type="match status" value="1"/>
</dbReference>
<reference evidence="3" key="1">
    <citation type="submission" date="2021-01" db="EMBL/GenBank/DDBJ databases">
        <title>Whole genome shotgun sequence of Virgisporangium aliadipatigenens NBRC 105644.</title>
        <authorList>
            <person name="Komaki H."/>
            <person name="Tamura T."/>
        </authorList>
    </citation>
    <scope>NUCLEOTIDE SEQUENCE</scope>
    <source>
        <strain evidence="3">NBRC 105644</strain>
    </source>
</reference>
<evidence type="ECO:0000259" key="1">
    <source>
        <dbReference type="Pfam" id="PF06202"/>
    </source>
</evidence>
<feature type="domain" description="Glycogen debranching enzyme C-terminal" evidence="1">
    <location>
        <begin position="286"/>
        <end position="642"/>
    </location>
</feature>
<gene>
    <name evidence="3" type="ORF">Val02_84560</name>
</gene>
<protein>
    <submittedName>
        <fullName evidence="3">Glycogen debranching protein</fullName>
    </submittedName>
</protein>
<dbReference type="InterPro" id="IPR010401">
    <property type="entry name" value="AGL/Gdb1"/>
</dbReference>
<proteinExistence type="predicted"/>
<dbReference type="Pfam" id="PF12439">
    <property type="entry name" value="GDE_N"/>
    <property type="match status" value="1"/>
</dbReference>